<feature type="domain" description="UvrC family homology region profile" evidence="9">
    <location>
        <begin position="257"/>
        <end position="497"/>
    </location>
</feature>
<evidence type="ECO:0000259" key="7">
    <source>
        <dbReference type="PROSITE" id="PS50151"/>
    </source>
</evidence>
<keyword evidence="2 6" id="KW-0227">DNA damage</keyword>
<dbReference type="SUPFAM" id="SSF46600">
    <property type="entry name" value="C-terminal UvrC-binding domain of UvrB"/>
    <property type="match status" value="1"/>
</dbReference>
<dbReference type="GO" id="GO:0006289">
    <property type="term" value="P:nucleotide-excision repair"/>
    <property type="evidence" value="ECO:0007669"/>
    <property type="project" value="UniProtKB-UniRule"/>
</dbReference>
<keyword evidence="1 6" id="KW-0963">Cytoplasm</keyword>
<evidence type="ECO:0000259" key="8">
    <source>
        <dbReference type="PROSITE" id="PS50164"/>
    </source>
</evidence>
<gene>
    <name evidence="10" type="primary">uvrC_1</name>
    <name evidence="6" type="synonym">uvrC</name>
    <name evidence="10" type="ORF">DSM104329_01587</name>
</gene>
<evidence type="ECO:0000313" key="10">
    <source>
        <dbReference type="EMBL" id="UGS35202.1"/>
    </source>
</evidence>
<comment type="subunit">
    <text evidence="6">Interacts with UvrB in an incision complex.</text>
</comment>
<sequence length="621" mass="69804">MASTTARVHDQRRHLPDGPGVYLFHDDKGKVIYVGKAKSLRKRVASHFSNPVTRGAYEMTTSIDTVEYLLVSSESEALLVEQNFIKQYQPRFNIRLRDDKSYPFIAISMEEEFPRVYFTRERHRRNRLYFGPYSNAKRVRGTLDLLGKVFQFRSCQGPEPGRRSGSPCLDYYIKRCGAPCVGYVTREGYMEAVDGVIAFLSGRYREIERDLEDRMQQAAAAQEYEQAALERNRLNAVRSLLERQRVANEAVGTLDAIAVAVHGTDANAQVFQVRDGVLSDRQSFYLANEGEAELADVVEEFLLQYYAEAMSIPAQLLVQVPVDPSLGDALAERRGGRVELRVPERGDKRRILDLAERNAKLALDQEKLKSERRRQQRVEALDGLQAALNLDALPLRVECYDISNLMGTHQVASMVVFEGGAPKKSDYRRFRIRGNEEGVPDDFAAMAEVLGRRLARWERQADLSPHDPEFDASFAALPNLIVIDGGPGQLAAGLRVLQGFRERGVAVISLAKRIEEVFRPGIPQPLLLGHDTPELQLLQRVRDEAHRFAITHHRGRRDRAMTASVLDELPGVGPARKRAILNHFGSPEAFLAASREELEAVPGLPGKIARELWGSLHKTGV</sequence>
<dbReference type="Pfam" id="PF08459">
    <property type="entry name" value="UvrC_RNaseH_dom"/>
    <property type="match status" value="1"/>
</dbReference>
<dbReference type="Pfam" id="PF14520">
    <property type="entry name" value="HHH_5"/>
    <property type="match status" value="1"/>
</dbReference>
<dbReference type="InterPro" id="IPR004791">
    <property type="entry name" value="UvrC"/>
</dbReference>
<reference evidence="10" key="1">
    <citation type="journal article" date="2022" name="Int. J. Syst. Evol. Microbiol.">
        <title>Pseudomonas aegrilactucae sp. nov. and Pseudomonas morbosilactucae sp. nov., pathogens causing bacterial rot of lettuce in Japan.</title>
        <authorList>
            <person name="Sawada H."/>
            <person name="Fujikawa T."/>
            <person name="Satou M."/>
        </authorList>
    </citation>
    <scope>NUCLEOTIDE SEQUENCE</scope>
    <source>
        <strain evidence="10">0166_1</strain>
    </source>
</reference>
<organism evidence="10 11">
    <name type="scientific">Capillimicrobium parvum</name>
    <dbReference type="NCBI Taxonomy" id="2884022"/>
    <lineage>
        <taxon>Bacteria</taxon>
        <taxon>Bacillati</taxon>
        <taxon>Actinomycetota</taxon>
        <taxon>Thermoleophilia</taxon>
        <taxon>Solirubrobacterales</taxon>
        <taxon>Capillimicrobiaceae</taxon>
        <taxon>Capillimicrobium</taxon>
    </lineage>
</organism>
<dbReference type="InterPro" id="IPR036876">
    <property type="entry name" value="UVR_dom_sf"/>
</dbReference>
<comment type="function">
    <text evidence="6">The UvrABC repair system catalyzes the recognition and processing of DNA lesions. UvrC both incises the 5' and 3' sides of the lesion. The N-terminal half is responsible for the 3' incision and the C-terminal half is responsible for the 5' incision.</text>
</comment>
<dbReference type="PANTHER" id="PTHR30562:SF1">
    <property type="entry name" value="UVRABC SYSTEM PROTEIN C"/>
    <property type="match status" value="1"/>
</dbReference>
<dbReference type="Proteomes" id="UP001162834">
    <property type="component" value="Chromosome"/>
</dbReference>
<dbReference type="RefSeq" id="WP_259314860.1">
    <property type="nucleotide sequence ID" value="NZ_CP087164.1"/>
</dbReference>
<evidence type="ECO:0000256" key="3">
    <source>
        <dbReference type="ARBA" id="ARBA00022769"/>
    </source>
</evidence>
<dbReference type="SMART" id="SM00465">
    <property type="entry name" value="GIYc"/>
    <property type="match status" value="1"/>
</dbReference>
<dbReference type="Gene3D" id="1.10.150.20">
    <property type="entry name" value="5' to 3' exonuclease, C-terminal subdomain"/>
    <property type="match status" value="1"/>
</dbReference>
<dbReference type="GO" id="GO:0003677">
    <property type="term" value="F:DNA binding"/>
    <property type="evidence" value="ECO:0007669"/>
    <property type="project" value="UniProtKB-UniRule"/>
</dbReference>
<accession>A0A9E7C062</accession>
<comment type="similarity">
    <text evidence="6">Belongs to the UvrC family.</text>
</comment>
<dbReference type="InterPro" id="IPR038476">
    <property type="entry name" value="UvrC_RNase_H_dom_sf"/>
</dbReference>
<dbReference type="PANTHER" id="PTHR30562">
    <property type="entry name" value="UVRC/OXIDOREDUCTASE"/>
    <property type="match status" value="1"/>
</dbReference>
<dbReference type="InterPro" id="IPR050066">
    <property type="entry name" value="UvrABC_protein_C"/>
</dbReference>
<dbReference type="GO" id="GO:0009432">
    <property type="term" value="P:SOS response"/>
    <property type="evidence" value="ECO:0007669"/>
    <property type="project" value="UniProtKB-UniRule"/>
</dbReference>
<dbReference type="PROSITE" id="PS50151">
    <property type="entry name" value="UVR"/>
    <property type="match status" value="1"/>
</dbReference>
<keyword evidence="6" id="KW-0742">SOS response</keyword>
<dbReference type="InterPro" id="IPR000305">
    <property type="entry name" value="GIY-YIG_endonuc"/>
</dbReference>
<evidence type="ECO:0000256" key="4">
    <source>
        <dbReference type="ARBA" id="ARBA00022881"/>
    </source>
</evidence>
<dbReference type="GO" id="GO:0009380">
    <property type="term" value="C:excinuclease repair complex"/>
    <property type="evidence" value="ECO:0007669"/>
    <property type="project" value="InterPro"/>
</dbReference>
<keyword evidence="4 6" id="KW-0267">Excision nuclease</keyword>
<dbReference type="NCBIfam" id="TIGR00194">
    <property type="entry name" value="uvrC"/>
    <property type="match status" value="1"/>
</dbReference>
<feature type="domain" description="UVR" evidence="7">
    <location>
        <begin position="205"/>
        <end position="240"/>
    </location>
</feature>
<evidence type="ECO:0000256" key="2">
    <source>
        <dbReference type="ARBA" id="ARBA00022763"/>
    </source>
</evidence>
<evidence type="ECO:0000313" key="11">
    <source>
        <dbReference type="Proteomes" id="UP001162834"/>
    </source>
</evidence>
<keyword evidence="11" id="KW-1185">Reference proteome</keyword>
<evidence type="ECO:0000259" key="9">
    <source>
        <dbReference type="PROSITE" id="PS50165"/>
    </source>
</evidence>
<dbReference type="Pfam" id="PF01541">
    <property type="entry name" value="GIY-YIG"/>
    <property type="match status" value="1"/>
</dbReference>
<proteinExistence type="inferred from homology"/>
<dbReference type="EMBL" id="CP087164">
    <property type="protein sequence ID" value="UGS35202.1"/>
    <property type="molecule type" value="Genomic_DNA"/>
</dbReference>
<dbReference type="InterPro" id="IPR047296">
    <property type="entry name" value="GIY-YIG_UvrC_Cho"/>
</dbReference>
<dbReference type="CDD" id="cd10434">
    <property type="entry name" value="GIY-YIG_UvrC_Cho"/>
    <property type="match status" value="1"/>
</dbReference>
<dbReference type="FunFam" id="3.40.1440.10:FF:000001">
    <property type="entry name" value="UvrABC system protein C"/>
    <property type="match status" value="1"/>
</dbReference>
<dbReference type="HAMAP" id="MF_00203">
    <property type="entry name" value="UvrC"/>
    <property type="match status" value="1"/>
</dbReference>
<dbReference type="InterPro" id="IPR001943">
    <property type="entry name" value="UVR_dom"/>
</dbReference>
<evidence type="ECO:0000256" key="6">
    <source>
        <dbReference type="HAMAP-Rule" id="MF_00203"/>
    </source>
</evidence>
<dbReference type="PROSITE" id="PS50165">
    <property type="entry name" value="UVRC"/>
    <property type="match status" value="1"/>
</dbReference>
<dbReference type="Gene3D" id="3.30.420.340">
    <property type="entry name" value="UvrC, RNAse H endonuclease domain"/>
    <property type="match status" value="1"/>
</dbReference>
<protein>
    <recommendedName>
        <fullName evidence="6">UvrABC system protein C</fullName>
        <shortName evidence="6">Protein UvrC</shortName>
    </recommendedName>
    <alternativeName>
        <fullName evidence="6">Excinuclease ABC subunit C</fullName>
    </alternativeName>
</protein>
<dbReference type="NCBIfam" id="NF001824">
    <property type="entry name" value="PRK00558.1-5"/>
    <property type="match status" value="1"/>
</dbReference>
<dbReference type="InterPro" id="IPR010994">
    <property type="entry name" value="RuvA_2-like"/>
</dbReference>
<comment type="subcellular location">
    <subcellularLocation>
        <location evidence="6">Cytoplasm</location>
    </subcellularLocation>
</comment>
<keyword evidence="3 6" id="KW-0228">DNA excision</keyword>
<evidence type="ECO:0000256" key="1">
    <source>
        <dbReference type="ARBA" id="ARBA00022490"/>
    </source>
</evidence>
<dbReference type="SUPFAM" id="SSF47781">
    <property type="entry name" value="RuvA domain 2-like"/>
    <property type="match status" value="1"/>
</dbReference>
<dbReference type="PROSITE" id="PS50164">
    <property type="entry name" value="GIY_YIG"/>
    <property type="match status" value="1"/>
</dbReference>
<name>A0A9E7C062_9ACTN</name>
<feature type="domain" description="GIY-YIG" evidence="8">
    <location>
        <begin position="17"/>
        <end position="94"/>
    </location>
</feature>
<dbReference type="AlphaFoldDB" id="A0A9E7C062"/>
<keyword evidence="5 6" id="KW-0234">DNA repair</keyword>
<dbReference type="Pfam" id="PF22920">
    <property type="entry name" value="UvrC_RNaseH"/>
    <property type="match status" value="1"/>
</dbReference>
<dbReference type="Gene3D" id="3.40.1440.10">
    <property type="entry name" value="GIY-YIG endonuclease"/>
    <property type="match status" value="1"/>
</dbReference>
<evidence type="ECO:0000256" key="5">
    <source>
        <dbReference type="ARBA" id="ARBA00023204"/>
    </source>
</evidence>
<dbReference type="GO" id="GO:0009381">
    <property type="term" value="F:excinuclease ABC activity"/>
    <property type="evidence" value="ECO:0007669"/>
    <property type="project" value="UniProtKB-UniRule"/>
</dbReference>
<dbReference type="InterPro" id="IPR035901">
    <property type="entry name" value="GIY-YIG_endonuc_sf"/>
</dbReference>
<dbReference type="KEGG" id="sbae:DSM104329_01587"/>
<dbReference type="SUPFAM" id="SSF82771">
    <property type="entry name" value="GIY-YIG endonuclease"/>
    <property type="match status" value="1"/>
</dbReference>
<dbReference type="GO" id="GO:0005737">
    <property type="term" value="C:cytoplasm"/>
    <property type="evidence" value="ECO:0007669"/>
    <property type="project" value="UniProtKB-SubCell"/>
</dbReference>
<dbReference type="InterPro" id="IPR001162">
    <property type="entry name" value="UvrC_RNase_H_dom"/>
</dbReference>